<dbReference type="EMBL" id="BKCJ010992793">
    <property type="protein sequence ID" value="GFC62171.1"/>
    <property type="molecule type" value="Genomic_DNA"/>
</dbReference>
<keyword evidence="1" id="KW-0548">Nucleotidyltransferase</keyword>
<proteinExistence type="predicted"/>
<gene>
    <name evidence="1" type="ORF">Tci_834141</name>
</gene>
<reference evidence="1" key="1">
    <citation type="journal article" date="2019" name="Sci. Rep.">
        <title>Draft genome of Tanacetum cinerariifolium, the natural source of mosquito coil.</title>
        <authorList>
            <person name="Yamashiro T."/>
            <person name="Shiraishi A."/>
            <person name="Satake H."/>
            <person name="Nakayama K."/>
        </authorList>
    </citation>
    <scope>NUCLEOTIDE SEQUENCE</scope>
</reference>
<sequence length="111" mass="12456">APRGGAEEDHFIQLVDLVDSITISNSNDRWVWLLDSSGEFSVHSARTYIDDLLLPTTGSPTRWMKSGLLGLILFSYLKLFGRRLQRYVVVDLELSQPGAFWNLPSAYGSPI</sequence>
<keyword evidence="1" id="KW-0808">Transferase</keyword>
<protein>
    <submittedName>
        <fullName evidence="1">RNA-directed DNA polymerase, eukaryota</fullName>
    </submittedName>
</protein>
<accession>A0A699Q6D1</accession>
<feature type="non-terminal residue" evidence="1">
    <location>
        <position position="1"/>
    </location>
</feature>
<name>A0A699Q6D1_TANCI</name>
<organism evidence="1">
    <name type="scientific">Tanacetum cinerariifolium</name>
    <name type="common">Dalmatian daisy</name>
    <name type="synonym">Chrysanthemum cinerariifolium</name>
    <dbReference type="NCBI Taxonomy" id="118510"/>
    <lineage>
        <taxon>Eukaryota</taxon>
        <taxon>Viridiplantae</taxon>
        <taxon>Streptophyta</taxon>
        <taxon>Embryophyta</taxon>
        <taxon>Tracheophyta</taxon>
        <taxon>Spermatophyta</taxon>
        <taxon>Magnoliopsida</taxon>
        <taxon>eudicotyledons</taxon>
        <taxon>Gunneridae</taxon>
        <taxon>Pentapetalae</taxon>
        <taxon>asterids</taxon>
        <taxon>campanulids</taxon>
        <taxon>Asterales</taxon>
        <taxon>Asteraceae</taxon>
        <taxon>Asteroideae</taxon>
        <taxon>Anthemideae</taxon>
        <taxon>Anthemidinae</taxon>
        <taxon>Tanacetum</taxon>
    </lineage>
</organism>
<keyword evidence="1" id="KW-0695">RNA-directed DNA polymerase</keyword>
<comment type="caution">
    <text evidence="1">The sequence shown here is derived from an EMBL/GenBank/DDBJ whole genome shotgun (WGS) entry which is preliminary data.</text>
</comment>
<dbReference type="AlphaFoldDB" id="A0A699Q6D1"/>
<evidence type="ECO:0000313" key="1">
    <source>
        <dbReference type="EMBL" id="GFC62171.1"/>
    </source>
</evidence>
<dbReference type="GO" id="GO:0003964">
    <property type="term" value="F:RNA-directed DNA polymerase activity"/>
    <property type="evidence" value="ECO:0007669"/>
    <property type="project" value="UniProtKB-KW"/>
</dbReference>